<feature type="region of interest" description="Disordered" evidence="1">
    <location>
        <begin position="1"/>
        <end position="32"/>
    </location>
</feature>
<evidence type="ECO:0000256" key="1">
    <source>
        <dbReference type="SAM" id="MobiDB-lite"/>
    </source>
</evidence>
<comment type="caution">
    <text evidence="2">The sequence shown here is derived from an EMBL/GenBank/DDBJ whole genome shotgun (WGS) entry which is preliminary data.</text>
</comment>
<proteinExistence type="predicted"/>
<sequence length="62" mass="6653">MAVASHTLHGAIDQSAGAEAHGGRRFPHPEHARDVLAPAITLIPADRSTFRDRGLHVTGIHR</sequence>
<dbReference type="Proteomes" id="UP001499854">
    <property type="component" value="Unassembled WGS sequence"/>
</dbReference>
<organism evidence="2 3">
    <name type="scientific">Catenulispora subtropica</name>
    <dbReference type="NCBI Taxonomy" id="450798"/>
    <lineage>
        <taxon>Bacteria</taxon>
        <taxon>Bacillati</taxon>
        <taxon>Actinomycetota</taxon>
        <taxon>Actinomycetes</taxon>
        <taxon>Catenulisporales</taxon>
        <taxon>Catenulisporaceae</taxon>
        <taxon>Catenulispora</taxon>
    </lineage>
</organism>
<evidence type="ECO:0000313" key="2">
    <source>
        <dbReference type="EMBL" id="GAA2004008.1"/>
    </source>
</evidence>
<keyword evidence="3" id="KW-1185">Reference proteome</keyword>
<protein>
    <submittedName>
        <fullName evidence="2">Uncharacterized protein</fullName>
    </submittedName>
</protein>
<accession>A0ABN2TB72</accession>
<evidence type="ECO:0000313" key="3">
    <source>
        <dbReference type="Proteomes" id="UP001499854"/>
    </source>
</evidence>
<reference evidence="2 3" key="1">
    <citation type="journal article" date="2019" name="Int. J. Syst. Evol. Microbiol.">
        <title>The Global Catalogue of Microorganisms (GCM) 10K type strain sequencing project: providing services to taxonomists for standard genome sequencing and annotation.</title>
        <authorList>
            <consortium name="The Broad Institute Genomics Platform"/>
            <consortium name="The Broad Institute Genome Sequencing Center for Infectious Disease"/>
            <person name="Wu L."/>
            <person name="Ma J."/>
        </authorList>
    </citation>
    <scope>NUCLEOTIDE SEQUENCE [LARGE SCALE GENOMIC DNA]</scope>
    <source>
        <strain evidence="2 3">JCM 16013</strain>
    </source>
</reference>
<dbReference type="EMBL" id="BAAAQM010000080">
    <property type="protein sequence ID" value="GAA2004008.1"/>
    <property type="molecule type" value="Genomic_DNA"/>
</dbReference>
<name>A0ABN2TB72_9ACTN</name>
<gene>
    <name evidence="2" type="ORF">GCM10009838_82810</name>
</gene>